<dbReference type="PANTHER" id="PTHR11695">
    <property type="entry name" value="ALCOHOL DEHYDROGENASE RELATED"/>
    <property type="match status" value="1"/>
</dbReference>
<dbReference type="Pfam" id="PF08240">
    <property type="entry name" value="ADH_N"/>
    <property type="match status" value="1"/>
</dbReference>
<protein>
    <submittedName>
        <fullName evidence="2">NAD(P)-dependent alcohol dehydrogenase</fullName>
    </submittedName>
</protein>
<evidence type="ECO:0000313" key="2">
    <source>
        <dbReference type="EMBL" id="MBN7803118.1"/>
    </source>
</evidence>
<evidence type="ECO:0000313" key="3">
    <source>
        <dbReference type="Proteomes" id="UP000664698"/>
    </source>
</evidence>
<dbReference type="Proteomes" id="UP000664698">
    <property type="component" value="Unassembled WGS sequence"/>
</dbReference>
<dbReference type="SUPFAM" id="SSF51735">
    <property type="entry name" value="NAD(P)-binding Rossmann-fold domains"/>
    <property type="match status" value="1"/>
</dbReference>
<gene>
    <name evidence="2" type="ORF">J0A67_19750</name>
</gene>
<comment type="caution">
    <text evidence="2">The sequence shown here is derived from an EMBL/GenBank/DDBJ whole genome shotgun (WGS) entry which is preliminary data.</text>
</comment>
<evidence type="ECO:0000259" key="1">
    <source>
        <dbReference type="SMART" id="SM00829"/>
    </source>
</evidence>
<keyword evidence="3" id="KW-1185">Reference proteome</keyword>
<dbReference type="RefSeq" id="WP_206571115.1">
    <property type="nucleotide sequence ID" value="NZ_JAFKCW010000005.1"/>
</dbReference>
<dbReference type="EMBL" id="JAFKCW010000005">
    <property type="protein sequence ID" value="MBN7803118.1"/>
    <property type="molecule type" value="Genomic_DNA"/>
</dbReference>
<dbReference type="InterPro" id="IPR050700">
    <property type="entry name" value="YIM1/Zinc_Alcohol_DH_Fams"/>
</dbReference>
<feature type="domain" description="Enoyl reductase (ER)" evidence="1">
    <location>
        <begin position="10"/>
        <end position="316"/>
    </location>
</feature>
<name>A0ABS3BUZ3_9BACT</name>
<dbReference type="Gene3D" id="3.40.50.720">
    <property type="entry name" value="NAD(P)-binding Rossmann-like Domain"/>
    <property type="match status" value="1"/>
</dbReference>
<organism evidence="2 3">
    <name type="scientific">Algoriphagus aestuariicola</name>
    <dbReference type="NCBI Taxonomy" id="1852016"/>
    <lineage>
        <taxon>Bacteria</taxon>
        <taxon>Pseudomonadati</taxon>
        <taxon>Bacteroidota</taxon>
        <taxon>Cytophagia</taxon>
        <taxon>Cytophagales</taxon>
        <taxon>Cyclobacteriaceae</taxon>
        <taxon>Algoriphagus</taxon>
    </lineage>
</organism>
<proteinExistence type="predicted"/>
<dbReference type="Gene3D" id="3.90.180.10">
    <property type="entry name" value="Medium-chain alcohol dehydrogenases, catalytic domain"/>
    <property type="match status" value="1"/>
</dbReference>
<dbReference type="InterPro" id="IPR020843">
    <property type="entry name" value="ER"/>
</dbReference>
<dbReference type="InterPro" id="IPR013154">
    <property type="entry name" value="ADH-like_N"/>
</dbReference>
<dbReference type="InterPro" id="IPR011032">
    <property type="entry name" value="GroES-like_sf"/>
</dbReference>
<dbReference type="InterPro" id="IPR036291">
    <property type="entry name" value="NAD(P)-bd_dom_sf"/>
</dbReference>
<dbReference type="CDD" id="cd08267">
    <property type="entry name" value="MDR1"/>
    <property type="match status" value="1"/>
</dbReference>
<dbReference type="SMART" id="SM00829">
    <property type="entry name" value="PKS_ER"/>
    <property type="match status" value="1"/>
</dbReference>
<accession>A0ABS3BUZ3</accession>
<sequence length="321" mass="34992">MEAAVRYDYGPVDKVRVEKIPQPEPSPKEILVKVIATTINRTDVAVVTGSPAIMKLFVGIPQPKNPVTGTDFVGEVAGVGTQVGDFQIGDRVWGFIDNGCGSQAEYFCTSAFSNLRKLSKAIDPFIAAASIEAGHYGINFINKMTLKPGDEVLVIGGTGAIGSATIQLLKTMGIRVTAVSLGHVDKVITLGTDQVIDAYKEDFTRMEKRFKAVFDAVGKSRFKICKPLLTERGVYISSELGPNCENPLLAFKSLFWGKQKVKFPVPLDIQQSLRQMEQLLLEGKFNPLIDRTVKLSQITETYAYVASGQKIGNVILDVSKT</sequence>
<dbReference type="Pfam" id="PF13602">
    <property type="entry name" value="ADH_zinc_N_2"/>
    <property type="match status" value="1"/>
</dbReference>
<dbReference type="PANTHER" id="PTHR11695:SF648">
    <property type="entry name" value="ZINC-BINDING OXIDOREDUCTASE"/>
    <property type="match status" value="1"/>
</dbReference>
<dbReference type="SUPFAM" id="SSF50129">
    <property type="entry name" value="GroES-like"/>
    <property type="match status" value="1"/>
</dbReference>
<reference evidence="2 3" key="1">
    <citation type="submission" date="2021-03" db="EMBL/GenBank/DDBJ databases">
        <title>novel species isolated from a fishpond in China.</title>
        <authorList>
            <person name="Lu H."/>
            <person name="Cai Z."/>
        </authorList>
    </citation>
    <scope>NUCLEOTIDE SEQUENCE [LARGE SCALE GENOMIC DNA]</scope>
    <source>
        <strain evidence="2 3">JCM 31546</strain>
    </source>
</reference>